<feature type="binding site" evidence="4">
    <location>
        <position position="127"/>
    </location>
    <ligand>
        <name>Zn(2+)</name>
        <dbReference type="ChEBI" id="CHEBI:29105"/>
    </ligand>
</feature>
<reference evidence="6" key="2">
    <citation type="submission" date="2021-09" db="EMBL/GenBank/DDBJ databases">
        <authorList>
            <person name="Gilroy R."/>
        </authorList>
    </citation>
    <scope>NUCLEOTIDE SEQUENCE</scope>
    <source>
        <strain evidence="6">ChiGjej2B2-19336</strain>
    </source>
</reference>
<dbReference type="SUPFAM" id="SSF52467">
    <property type="entry name" value="DHS-like NAD/FAD-binding domain"/>
    <property type="match status" value="1"/>
</dbReference>
<dbReference type="Pfam" id="PF02146">
    <property type="entry name" value="SIR2"/>
    <property type="match status" value="1"/>
</dbReference>
<name>A0A921DSM0_9BACT</name>
<reference evidence="6" key="1">
    <citation type="journal article" date="2021" name="PeerJ">
        <title>Extensive microbial diversity within the chicken gut microbiome revealed by metagenomics and culture.</title>
        <authorList>
            <person name="Gilroy R."/>
            <person name="Ravi A."/>
            <person name="Getino M."/>
            <person name="Pursley I."/>
            <person name="Horton D.L."/>
            <person name="Alikhan N.F."/>
            <person name="Baker D."/>
            <person name="Gharbi K."/>
            <person name="Hall N."/>
            <person name="Watson M."/>
            <person name="Adriaenssens E.M."/>
            <person name="Foster-Nyarko E."/>
            <person name="Jarju S."/>
            <person name="Secka A."/>
            <person name="Antonio M."/>
            <person name="Oren A."/>
            <person name="Chaudhuri R.R."/>
            <person name="La Ragione R."/>
            <person name="Hildebrand F."/>
            <person name="Pallen M.J."/>
        </authorList>
    </citation>
    <scope>NUCLEOTIDE SEQUENCE</scope>
    <source>
        <strain evidence="6">ChiGjej2B2-19336</strain>
    </source>
</reference>
<dbReference type="PROSITE" id="PS50305">
    <property type="entry name" value="SIRTUIN"/>
    <property type="match status" value="1"/>
</dbReference>
<dbReference type="NCBIfam" id="NF001753">
    <property type="entry name" value="PRK00481.1-3"/>
    <property type="match status" value="1"/>
</dbReference>
<gene>
    <name evidence="6" type="ORF">K8W16_11745</name>
</gene>
<evidence type="ECO:0000256" key="1">
    <source>
        <dbReference type="ARBA" id="ARBA00012928"/>
    </source>
</evidence>
<dbReference type="Gene3D" id="3.30.1600.10">
    <property type="entry name" value="SIR2/SIRT2 'Small Domain"/>
    <property type="match status" value="1"/>
</dbReference>
<dbReference type="InterPro" id="IPR050134">
    <property type="entry name" value="NAD-dep_sirtuin_deacylases"/>
</dbReference>
<dbReference type="InterPro" id="IPR026591">
    <property type="entry name" value="Sirtuin_cat_small_dom_sf"/>
</dbReference>
<dbReference type="PANTHER" id="PTHR11085:SF4">
    <property type="entry name" value="NAD-DEPENDENT PROTEIN DEACYLASE"/>
    <property type="match status" value="1"/>
</dbReference>
<dbReference type="InterPro" id="IPR029035">
    <property type="entry name" value="DHS-like_NAD/FAD-binding_dom"/>
</dbReference>
<accession>A0A921DSM0</accession>
<dbReference type="RefSeq" id="WP_304124058.1">
    <property type="nucleotide sequence ID" value="NZ_DYZA01000239.1"/>
</dbReference>
<protein>
    <recommendedName>
        <fullName evidence="1">protein acetyllysine N-acetyltransferase</fullName>
        <ecNumber evidence="1">2.3.1.286</ecNumber>
    </recommendedName>
</protein>
<dbReference type="GO" id="GO:0017136">
    <property type="term" value="F:histone deacetylase activity, NAD-dependent"/>
    <property type="evidence" value="ECO:0007669"/>
    <property type="project" value="TreeGrafter"/>
</dbReference>
<proteinExistence type="predicted"/>
<comment type="caution">
    <text evidence="6">The sequence shown here is derived from an EMBL/GenBank/DDBJ whole genome shotgun (WGS) entry which is preliminary data.</text>
</comment>
<dbReference type="PANTHER" id="PTHR11085">
    <property type="entry name" value="NAD-DEPENDENT PROTEIN DEACYLASE SIRTUIN-5, MITOCHONDRIAL-RELATED"/>
    <property type="match status" value="1"/>
</dbReference>
<dbReference type="Proteomes" id="UP000698963">
    <property type="component" value="Unassembled WGS sequence"/>
</dbReference>
<dbReference type="Gene3D" id="3.40.50.1220">
    <property type="entry name" value="TPP-binding domain"/>
    <property type="match status" value="1"/>
</dbReference>
<dbReference type="EMBL" id="DYZA01000239">
    <property type="protein sequence ID" value="HJD98301.1"/>
    <property type="molecule type" value="Genomic_DNA"/>
</dbReference>
<keyword evidence="4" id="KW-0862">Zinc</keyword>
<feature type="binding site" evidence="4">
    <location>
        <position position="151"/>
    </location>
    <ligand>
        <name>Zn(2+)</name>
        <dbReference type="ChEBI" id="CHEBI:29105"/>
    </ligand>
</feature>
<dbReference type="GO" id="GO:0070403">
    <property type="term" value="F:NAD+ binding"/>
    <property type="evidence" value="ECO:0007669"/>
    <property type="project" value="InterPro"/>
</dbReference>
<dbReference type="GO" id="GO:0046872">
    <property type="term" value="F:metal ion binding"/>
    <property type="evidence" value="ECO:0007669"/>
    <property type="project" value="UniProtKB-KW"/>
</dbReference>
<keyword evidence="2 6" id="KW-0808">Transferase</keyword>
<organism evidence="6 7">
    <name type="scientific">Mailhella massiliensis</name>
    <dbReference type="NCBI Taxonomy" id="1903261"/>
    <lineage>
        <taxon>Bacteria</taxon>
        <taxon>Pseudomonadati</taxon>
        <taxon>Thermodesulfobacteriota</taxon>
        <taxon>Desulfovibrionia</taxon>
        <taxon>Desulfovibrionales</taxon>
        <taxon>Desulfovibrionaceae</taxon>
        <taxon>Mailhella</taxon>
    </lineage>
</organism>
<sequence>MTLTELLSQAKHAVVLTGAGISTLSGIPDFRGAGGLYTRKDIDANKLFDLDYFMKDQHYYYEHSRDFLYNLDEKEPNIVHKALARLEEKGIIHAVITQNIDLLHQKAGSRKVLELHGSPLFHHCLRCGKSWSFEEMAPRVRAGEVPVCDKCGGIIKPDIVFFGEGLPEYALTEAEREARAADLMLVLGTSLTVYPAAAVPEITLRSGGKVAIINRDPTHLDRYACWLGRDLKKEMEELAL</sequence>
<feature type="binding site" evidence="4">
    <location>
        <position position="148"/>
    </location>
    <ligand>
        <name>Zn(2+)</name>
        <dbReference type="ChEBI" id="CHEBI:29105"/>
    </ligand>
</feature>
<evidence type="ECO:0000256" key="3">
    <source>
        <dbReference type="ARBA" id="ARBA00023027"/>
    </source>
</evidence>
<dbReference type="EC" id="2.3.1.286" evidence="1"/>
<evidence type="ECO:0000256" key="4">
    <source>
        <dbReference type="PROSITE-ProRule" id="PRU00236"/>
    </source>
</evidence>
<evidence type="ECO:0000313" key="6">
    <source>
        <dbReference type="EMBL" id="HJD98301.1"/>
    </source>
</evidence>
<evidence type="ECO:0000256" key="2">
    <source>
        <dbReference type="ARBA" id="ARBA00022679"/>
    </source>
</evidence>
<feature type="domain" description="Deacetylase sirtuin-type" evidence="5">
    <location>
        <begin position="1"/>
        <end position="240"/>
    </location>
</feature>
<dbReference type="InterPro" id="IPR026590">
    <property type="entry name" value="Ssirtuin_cat_dom"/>
</dbReference>
<keyword evidence="6" id="KW-0012">Acyltransferase</keyword>
<keyword evidence="4" id="KW-0479">Metal-binding</keyword>
<dbReference type="InterPro" id="IPR003000">
    <property type="entry name" value="Sirtuin"/>
</dbReference>
<dbReference type="AlphaFoldDB" id="A0A921DSM0"/>
<feature type="active site" description="Proton acceptor" evidence="4">
    <location>
        <position position="116"/>
    </location>
</feature>
<keyword evidence="3" id="KW-0520">NAD</keyword>
<feature type="binding site" evidence="4">
    <location>
        <position position="124"/>
    </location>
    <ligand>
        <name>Zn(2+)</name>
        <dbReference type="ChEBI" id="CHEBI:29105"/>
    </ligand>
</feature>
<evidence type="ECO:0000259" key="5">
    <source>
        <dbReference type="PROSITE" id="PS50305"/>
    </source>
</evidence>
<evidence type="ECO:0000313" key="7">
    <source>
        <dbReference type="Proteomes" id="UP000698963"/>
    </source>
</evidence>